<gene>
    <name evidence="2" type="ORF">TIFTF001_041183</name>
</gene>
<dbReference type="PANTHER" id="PTHR48435">
    <property type="entry name" value="POLYPROTEIN"/>
    <property type="match status" value="1"/>
</dbReference>
<name>A0AA88CNJ8_FICCA</name>
<dbReference type="Proteomes" id="UP001187192">
    <property type="component" value="Unassembled WGS sequence"/>
</dbReference>
<evidence type="ECO:0000256" key="1">
    <source>
        <dbReference type="SAM" id="MobiDB-lite"/>
    </source>
</evidence>
<feature type="compositionally biased region" description="Acidic residues" evidence="1">
    <location>
        <begin position="59"/>
        <end position="71"/>
    </location>
</feature>
<feature type="compositionally biased region" description="Basic and acidic residues" evidence="1">
    <location>
        <begin position="76"/>
        <end position="91"/>
    </location>
</feature>
<proteinExistence type="predicted"/>
<feature type="compositionally biased region" description="Polar residues" evidence="1">
    <location>
        <begin position="19"/>
        <end position="34"/>
    </location>
</feature>
<feature type="compositionally biased region" description="Polar residues" evidence="1">
    <location>
        <begin position="93"/>
        <end position="115"/>
    </location>
</feature>
<organism evidence="2 3">
    <name type="scientific">Ficus carica</name>
    <name type="common">Common fig</name>
    <dbReference type="NCBI Taxonomy" id="3494"/>
    <lineage>
        <taxon>Eukaryota</taxon>
        <taxon>Viridiplantae</taxon>
        <taxon>Streptophyta</taxon>
        <taxon>Embryophyta</taxon>
        <taxon>Tracheophyta</taxon>
        <taxon>Spermatophyta</taxon>
        <taxon>Magnoliopsida</taxon>
        <taxon>eudicotyledons</taxon>
        <taxon>Gunneridae</taxon>
        <taxon>Pentapetalae</taxon>
        <taxon>rosids</taxon>
        <taxon>fabids</taxon>
        <taxon>Rosales</taxon>
        <taxon>Moraceae</taxon>
        <taxon>Ficeae</taxon>
        <taxon>Ficus</taxon>
    </lineage>
</organism>
<dbReference type="AlphaFoldDB" id="A0AA88CNJ8"/>
<protein>
    <recommendedName>
        <fullName evidence="4">Polyprotein</fullName>
    </recommendedName>
</protein>
<feature type="region of interest" description="Disordered" evidence="1">
    <location>
        <begin position="53"/>
        <end position="116"/>
    </location>
</feature>
<accession>A0AA88CNJ8</accession>
<evidence type="ECO:0000313" key="2">
    <source>
        <dbReference type="EMBL" id="GMN28523.1"/>
    </source>
</evidence>
<comment type="caution">
    <text evidence="2">The sequence shown here is derived from an EMBL/GenBank/DDBJ whole genome shotgun (WGS) entry which is preliminary data.</text>
</comment>
<feature type="region of interest" description="Disordered" evidence="1">
    <location>
        <begin position="13"/>
        <end position="34"/>
    </location>
</feature>
<keyword evidence="3" id="KW-1185">Reference proteome</keyword>
<sequence length="332" mass="37925">MRLLDEDEALRKLKGKQKQLPSSSQMMVQPQNQNPLTTMIKNHCVTDIPQAQVQVPDTSSEEESVPEDSDWSSEVLSKEPAPEISKVHDTEEVNQPSQHAARTTSSSSNGKTQIITLDDIPPSKWRDRFQEFNAFLFLQVQKPNSQIGKILLDFVSRFTGILYDWWISLGEYRQLMFLQTESIKITLSQLYTEFCGQETQIVEKARSEYFKMKCCSMKKEDLEVHFQKMSRRFYLIGGINDPNLKQAFISSILEPLGDETSRLLSAANKNTAEITLGEICQFIFIAIDKICSQNKFLQDYMKQNQSFDKICINKELFTKCPANPTPGCSCSS</sequence>
<evidence type="ECO:0008006" key="4">
    <source>
        <dbReference type="Google" id="ProtNLM"/>
    </source>
</evidence>
<dbReference type="PANTHER" id="PTHR48435:SF1">
    <property type="entry name" value="POLYPROTEIN"/>
    <property type="match status" value="1"/>
</dbReference>
<reference evidence="2" key="1">
    <citation type="submission" date="2023-07" db="EMBL/GenBank/DDBJ databases">
        <title>draft genome sequence of fig (Ficus carica).</title>
        <authorList>
            <person name="Takahashi T."/>
            <person name="Nishimura K."/>
        </authorList>
    </citation>
    <scope>NUCLEOTIDE SEQUENCE</scope>
</reference>
<dbReference type="EMBL" id="BTGU01001739">
    <property type="protein sequence ID" value="GMN28523.1"/>
    <property type="molecule type" value="Genomic_DNA"/>
</dbReference>
<dbReference type="InterPro" id="IPR053098">
    <property type="entry name" value="Petuviruses_polyprotein"/>
</dbReference>
<evidence type="ECO:0000313" key="3">
    <source>
        <dbReference type="Proteomes" id="UP001187192"/>
    </source>
</evidence>